<reference evidence="1 2" key="1">
    <citation type="submission" date="2015-04" db="EMBL/GenBank/DDBJ databases">
        <authorList>
            <person name="Syromyatnikov M.Y."/>
            <person name="Popov V.N."/>
        </authorList>
    </citation>
    <scope>NUCLEOTIDE SEQUENCE [LARGE SCALE GENOMIC DNA]</scope>
</reference>
<organism evidence="1 2">
    <name type="scientific">Clunio marinus</name>
    <dbReference type="NCBI Taxonomy" id="568069"/>
    <lineage>
        <taxon>Eukaryota</taxon>
        <taxon>Metazoa</taxon>
        <taxon>Ecdysozoa</taxon>
        <taxon>Arthropoda</taxon>
        <taxon>Hexapoda</taxon>
        <taxon>Insecta</taxon>
        <taxon>Pterygota</taxon>
        <taxon>Neoptera</taxon>
        <taxon>Endopterygota</taxon>
        <taxon>Diptera</taxon>
        <taxon>Nematocera</taxon>
        <taxon>Chironomoidea</taxon>
        <taxon>Chironomidae</taxon>
        <taxon>Clunio</taxon>
    </lineage>
</organism>
<name>A0A1J1J8F8_9DIPT</name>
<evidence type="ECO:0000313" key="2">
    <source>
        <dbReference type="Proteomes" id="UP000183832"/>
    </source>
</evidence>
<accession>A0A1J1J8F8</accession>
<protein>
    <submittedName>
        <fullName evidence="1">CLUMA_CG021515, isoform A</fullName>
    </submittedName>
</protein>
<dbReference type="Proteomes" id="UP000183832">
    <property type="component" value="Unassembled WGS sequence"/>
</dbReference>
<proteinExistence type="predicted"/>
<dbReference type="EMBL" id="CVRI01000075">
    <property type="protein sequence ID" value="CRL08691.1"/>
    <property type="molecule type" value="Genomic_DNA"/>
</dbReference>
<keyword evidence="2" id="KW-1185">Reference proteome</keyword>
<evidence type="ECO:0000313" key="1">
    <source>
        <dbReference type="EMBL" id="CRL08691.1"/>
    </source>
</evidence>
<dbReference type="AlphaFoldDB" id="A0A1J1J8F8"/>
<sequence>MYVVIVKKNLLKQLTTRRTAALRTCKKKKRNDGSAYCGDRQISMRIYGIVTITNKHEDLNATHSHHLLCEVQLQ</sequence>
<gene>
    <name evidence="1" type="ORF">CLUMA_CG021515</name>
</gene>